<protein>
    <recommendedName>
        <fullName evidence="3">Glycerophosphocholine acyltransferase 1</fullName>
    </recommendedName>
</protein>
<evidence type="ECO:0000256" key="1">
    <source>
        <dbReference type="ARBA" id="ARBA00004141"/>
    </source>
</evidence>
<reference evidence="15 16" key="1">
    <citation type="journal article" date="2012" name="PLoS Pathog.">
        <title>Diverse lifestyles and strategies of plant pathogenesis encoded in the genomes of eighteen Dothideomycetes fungi.</title>
        <authorList>
            <person name="Ohm R.A."/>
            <person name="Feau N."/>
            <person name="Henrissat B."/>
            <person name="Schoch C.L."/>
            <person name="Horwitz B.A."/>
            <person name="Barry K.W."/>
            <person name="Condon B.J."/>
            <person name="Copeland A.C."/>
            <person name="Dhillon B."/>
            <person name="Glaser F."/>
            <person name="Hesse C.N."/>
            <person name="Kosti I."/>
            <person name="LaButti K."/>
            <person name="Lindquist E.A."/>
            <person name="Lucas S."/>
            <person name="Salamov A.A."/>
            <person name="Bradshaw R.E."/>
            <person name="Ciuffetti L."/>
            <person name="Hamelin R.C."/>
            <person name="Kema G.H.J."/>
            <person name="Lawrence C."/>
            <person name="Scott J.A."/>
            <person name="Spatafora J.W."/>
            <person name="Turgeon B.G."/>
            <person name="de Wit P.J.G.M."/>
            <person name="Zhong S."/>
            <person name="Goodwin S.B."/>
            <person name="Grigoriev I.V."/>
        </authorList>
    </citation>
    <scope>NUCLEOTIDE SEQUENCE [LARGE SCALE GENOMIC DNA]</scope>
    <source>
        <strain evidence="15 16">SO2202</strain>
    </source>
</reference>
<feature type="transmembrane region" description="Helical" evidence="14">
    <location>
        <begin position="389"/>
        <end position="410"/>
    </location>
</feature>
<dbReference type="HOGENOM" id="CLU_018994_0_1_1"/>
<comment type="subcellular location">
    <subcellularLocation>
        <location evidence="1">Membrane</location>
        <topology evidence="1">Multi-pass membrane protein</topology>
    </subcellularLocation>
</comment>
<evidence type="ECO:0000256" key="6">
    <source>
        <dbReference type="ARBA" id="ARBA00022692"/>
    </source>
</evidence>
<dbReference type="Proteomes" id="UP000016931">
    <property type="component" value="Unassembled WGS sequence"/>
</dbReference>
<dbReference type="OMA" id="HTIKYST"/>
<feature type="compositionally biased region" description="Low complexity" evidence="13">
    <location>
        <begin position="105"/>
        <end position="114"/>
    </location>
</feature>
<keyword evidence="11" id="KW-1208">Phospholipid metabolism</keyword>
<dbReference type="GO" id="GO:0016746">
    <property type="term" value="F:acyltransferase activity"/>
    <property type="evidence" value="ECO:0007669"/>
    <property type="project" value="UniProtKB-KW"/>
</dbReference>
<comment type="similarity">
    <text evidence="2">Belongs to the GPC1 family.</text>
</comment>
<accession>N1QGV8</accession>
<feature type="compositionally biased region" description="Polar residues" evidence="13">
    <location>
        <begin position="522"/>
        <end position="545"/>
    </location>
</feature>
<proteinExistence type="inferred from homology"/>
<feature type="compositionally biased region" description="Basic and acidic residues" evidence="13">
    <location>
        <begin position="72"/>
        <end position="84"/>
    </location>
</feature>
<evidence type="ECO:0000256" key="8">
    <source>
        <dbReference type="ARBA" id="ARBA00023098"/>
    </source>
</evidence>
<dbReference type="eggNOG" id="KOG2895">
    <property type="taxonomic scope" value="Eukaryota"/>
</dbReference>
<evidence type="ECO:0000256" key="4">
    <source>
        <dbReference type="ARBA" id="ARBA00022516"/>
    </source>
</evidence>
<evidence type="ECO:0000256" key="12">
    <source>
        <dbReference type="ARBA" id="ARBA00023315"/>
    </source>
</evidence>
<keyword evidence="9 14" id="KW-0472">Membrane</keyword>
<dbReference type="EMBL" id="KB456260">
    <property type="protein sequence ID" value="EMF16415.1"/>
    <property type="molecule type" value="Genomic_DNA"/>
</dbReference>
<evidence type="ECO:0000256" key="11">
    <source>
        <dbReference type="ARBA" id="ARBA00023264"/>
    </source>
</evidence>
<dbReference type="AlphaFoldDB" id="N1QGV8"/>
<dbReference type="GO" id="GO:0006656">
    <property type="term" value="P:phosphatidylcholine biosynthetic process"/>
    <property type="evidence" value="ECO:0007669"/>
    <property type="project" value="TreeGrafter"/>
</dbReference>
<dbReference type="PANTHER" id="PTHR31201:SF1">
    <property type="entry name" value="GLYCEROPHOSPHOCHOLINE ACYLTRANSFERASE 1"/>
    <property type="match status" value="1"/>
</dbReference>
<feature type="transmembrane region" description="Helical" evidence="14">
    <location>
        <begin position="228"/>
        <end position="248"/>
    </location>
</feature>
<evidence type="ECO:0000256" key="14">
    <source>
        <dbReference type="SAM" id="Phobius"/>
    </source>
</evidence>
<dbReference type="GeneID" id="27900327"/>
<evidence type="ECO:0000256" key="3">
    <source>
        <dbReference type="ARBA" id="ARBA00019082"/>
    </source>
</evidence>
<name>N1QGV8_SPHMS</name>
<feature type="transmembrane region" description="Helical" evidence="14">
    <location>
        <begin position="451"/>
        <end position="472"/>
    </location>
</feature>
<feature type="compositionally biased region" description="Basic and acidic residues" evidence="13">
    <location>
        <begin position="575"/>
        <end position="589"/>
    </location>
</feature>
<evidence type="ECO:0000256" key="13">
    <source>
        <dbReference type="SAM" id="MobiDB-lite"/>
    </source>
</evidence>
<gene>
    <name evidence="15" type="ORF">SEPMUDRAFT_145669</name>
</gene>
<keyword evidence="5" id="KW-0808">Transferase</keyword>
<keyword evidence="12" id="KW-0012">Acyltransferase</keyword>
<dbReference type="OrthoDB" id="406287at2759"/>
<dbReference type="InterPro" id="IPR021261">
    <property type="entry name" value="GPCAT"/>
</dbReference>
<feature type="region of interest" description="Disordered" evidence="13">
    <location>
        <begin position="72"/>
        <end position="120"/>
    </location>
</feature>
<feature type="transmembrane region" description="Helical" evidence="14">
    <location>
        <begin position="307"/>
        <end position="326"/>
    </location>
</feature>
<feature type="region of interest" description="Disordered" evidence="13">
    <location>
        <begin position="519"/>
        <end position="605"/>
    </location>
</feature>
<dbReference type="GO" id="GO:0016020">
    <property type="term" value="C:membrane"/>
    <property type="evidence" value="ECO:0007669"/>
    <property type="project" value="UniProtKB-SubCell"/>
</dbReference>
<keyword evidence="16" id="KW-1185">Reference proteome</keyword>
<organism evidence="15 16">
    <name type="scientific">Sphaerulina musiva (strain SO2202)</name>
    <name type="common">Poplar stem canker fungus</name>
    <name type="synonym">Septoria musiva</name>
    <dbReference type="NCBI Taxonomy" id="692275"/>
    <lineage>
        <taxon>Eukaryota</taxon>
        <taxon>Fungi</taxon>
        <taxon>Dikarya</taxon>
        <taxon>Ascomycota</taxon>
        <taxon>Pezizomycotina</taxon>
        <taxon>Dothideomycetes</taxon>
        <taxon>Dothideomycetidae</taxon>
        <taxon>Mycosphaerellales</taxon>
        <taxon>Mycosphaerellaceae</taxon>
        <taxon>Sphaerulina</taxon>
    </lineage>
</organism>
<sequence>MPISYNSELRRPYYAGHKSSYLDIIPEDELEAYARLEDIDAATKRTTTHTTHMASADMTQETDEMAAAKMADLRPPTEEAHGRSSSDSMRPQMEDYLTAGGGSASGASTPGTPGLSRTSSSDNVYASFDFDKEFPSVDRLSMFDILENLALPQRLERMQNAIHDNAEKLRRQRQKLAQRALSSKNVVVDEWRKRIPKSDDQLDRYRRRMKASVERLNKRWHDNKTVSMLEKVSFVTAVLNIFISGYLIGAMPEYFHYWYTAQLFYFMPIRWYKYHKIGFHYFLADLCYFVNMLLVLSIWFFPQSKRLFISTFCLAFGNNAVAIAMWRNSLVFHSLDKVTSLFIHIMPCVCLHVLVHCLPKEMQLEKFPAVHTIKYSTPDAPEHYSLKDMIIWATLPYAIWQLSYHFLITVRKRAKIAAGRPTSFTWLRRSYRGNVLGKFVLSFPESFQETIFMFIQYSYALLTMLPCPFWFWYRWASAGFMMLVFSWASWNGANYYIEVFGKRMEKELDQLRKEVARMSKSPDLTGQDGLTFSPLASPTGPTGASQAEDGAGEGVSSALDLGPPADAQGYNSSKTELDDGSGLHKRNDSVDAIPMLEGSEQKKDL</sequence>
<evidence type="ECO:0000256" key="5">
    <source>
        <dbReference type="ARBA" id="ARBA00022679"/>
    </source>
</evidence>
<evidence type="ECO:0000256" key="7">
    <source>
        <dbReference type="ARBA" id="ARBA00022989"/>
    </source>
</evidence>
<evidence type="ECO:0000313" key="15">
    <source>
        <dbReference type="EMBL" id="EMF16415.1"/>
    </source>
</evidence>
<evidence type="ECO:0000256" key="2">
    <source>
        <dbReference type="ARBA" id="ARBA00006675"/>
    </source>
</evidence>
<keyword evidence="7 14" id="KW-1133">Transmembrane helix</keyword>
<keyword evidence="4" id="KW-0444">Lipid biosynthesis</keyword>
<keyword evidence="6 14" id="KW-0812">Transmembrane</keyword>
<evidence type="ECO:0000256" key="10">
    <source>
        <dbReference type="ARBA" id="ARBA00023209"/>
    </source>
</evidence>
<dbReference type="Pfam" id="PF10998">
    <property type="entry name" value="DUF2838"/>
    <property type="match status" value="1"/>
</dbReference>
<feature type="transmembrane region" description="Helical" evidence="14">
    <location>
        <begin position="279"/>
        <end position="301"/>
    </location>
</feature>
<dbReference type="RefSeq" id="XP_016764536.1">
    <property type="nucleotide sequence ID" value="XM_016903190.1"/>
</dbReference>
<keyword evidence="10" id="KW-0594">Phospholipid biosynthesis</keyword>
<evidence type="ECO:0000313" key="16">
    <source>
        <dbReference type="Proteomes" id="UP000016931"/>
    </source>
</evidence>
<evidence type="ECO:0000256" key="9">
    <source>
        <dbReference type="ARBA" id="ARBA00023136"/>
    </source>
</evidence>
<dbReference type="PANTHER" id="PTHR31201">
    <property type="entry name" value="OS01G0585100 PROTEIN"/>
    <property type="match status" value="1"/>
</dbReference>
<keyword evidence="8" id="KW-0443">Lipid metabolism</keyword>